<dbReference type="Pfam" id="PF04683">
    <property type="entry name" value="Rpn13_ADRM1_Pru"/>
    <property type="match status" value="1"/>
</dbReference>
<evidence type="ECO:0000256" key="4">
    <source>
        <dbReference type="ARBA" id="ARBA00022490"/>
    </source>
</evidence>
<evidence type="ECO:0000256" key="1">
    <source>
        <dbReference type="ARBA" id="ARBA00004123"/>
    </source>
</evidence>
<evidence type="ECO:0000259" key="9">
    <source>
        <dbReference type="PROSITE" id="PS51917"/>
    </source>
</evidence>
<dbReference type="InterPro" id="IPR044868">
    <property type="entry name" value="Rpn13/ADRM1_Pru"/>
</dbReference>
<dbReference type="GO" id="GO:0070628">
    <property type="term" value="F:proteasome binding"/>
    <property type="evidence" value="ECO:0007669"/>
    <property type="project" value="TreeGrafter"/>
</dbReference>
<dbReference type="GO" id="GO:0061133">
    <property type="term" value="F:endopeptidase activator activity"/>
    <property type="evidence" value="ECO:0007669"/>
    <property type="project" value="TreeGrafter"/>
</dbReference>
<evidence type="ECO:0000256" key="3">
    <source>
        <dbReference type="ARBA" id="ARBA00009216"/>
    </source>
</evidence>
<evidence type="ECO:0000256" key="5">
    <source>
        <dbReference type="ARBA" id="ARBA00022942"/>
    </source>
</evidence>
<evidence type="ECO:0000313" key="11">
    <source>
        <dbReference type="Proteomes" id="UP001200034"/>
    </source>
</evidence>
<proteinExistence type="inferred from homology"/>
<dbReference type="PANTHER" id="PTHR12225:SF0">
    <property type="entry name" value="PROTEASOMAL UBIQUITIN RECEPTOR ADRM1"/>
    <property type="match status" value="1"/>
</dbReference>
<comment type="subcellular location">
    <subcellularLocation>
        <location evidence="2">Cytoplasm</location>
    </subcellularLocation>
    <subcellularLocation>
        <location evidence="1">Nucleus</location>
    </subcellularLocation>
</comment>
<evidence type="ECO:0000256" key="8">
    <source>
        <dbReference type="ARBA" id="ARBA00070663"/>
    </source>
</evidence>
<organism evidence="10 11">
    <name type="scientific">Drosophila rubida</name>
    <dbReference type="NCBI Taxonomy" id="30044"/>
    <lineage>
        <taxon>Eukaryota</taxon>
        <taxon>Metazoa</taxon>
        <taxon>Ecdysozoa</taxon>
        <taxon>Arthropoda</taxon>
        <taxon>Hexapoda</taxon>
        <taxon>Insecta</taxon>
        <taxon>Pterygota</taxon>
        <taxon>Neoptera</taxon>
        <taxon>Endopterygota</taxon>
        <taxon>Diptera</taxon>
        <taxon>Brachycera</taxon>
        <taxon>Muscomorpha</taxon>
        <taxon>Ephydroidea</taxon>
        <taxon>Drosophilidae</taxon>
        <taxon>Drosophila</taxon>
    </lineage>
</organism>
<dbReference type="GO" id="GO:0005737">
    <property type="term" value="C:cytoplasm"/>
    <property type="evidence" value="ECO:0007669"/>
    <property type="project" value="UniProtKB-SubCell"/>
</dbReference>
<protein>
    <recommendedName>
        <fullName evidence="8">Proteasomal ubiquitin receptor ADRM1 homolog</fullName>
    </recommendedName>
</protein>
<comment type="caution">
    <text evidence="10">The sequence shown here is derived from an EMBL/GenBank/DDBJ whole genome shotgun (WGS) entry which is preliminary data.</text>
</comment>
<gene>
    <name evidence="10" type="ORF">KR093_009010</name>
</gene>
<accession>A0AAD4KBT0</accession>
<dbReference type="GO" id="GO:0008541">
    <property type="term" value="C:proteasome regulatory particle, lid subcomplex"/>
    <property type="evidence" value="ECO:0007669"/>
    <property type="project" value="TreeGrafter"/>
</dbReference>
<evidence type="ECO:0000256" key="6">
    <source>
        <dbReference type="ARBA" id="ARBA00023242"/>
    </source>
</evidence>
<feature type="domain" description="Pru" evidence="9">
    <location>
        <begin position="1"/>
        <end position="101"/>
    </location>
</feature>
<keyword evidence="4" id="KW-0963">Cytoplasm</keyword>
<dbReference type="Gene3D" id="2.30.29.70">
    <property type="entry name" value="Proteasomal ubiquitin receptor Rpn13/ADRM1"/>
    <property type="match status" value="1"/>
</dbReference>
<dbReference type="CDD" id="cd13314">
    <property type="entry name" value="PH_Rpn13"/>
    <property type="match status" value="1"/>
</dbReference>
<dbReference type="GO" id="GO:0005634">
    <property type="term" value="C:nucleus"/>
    <property type="evidence" value="ECO:0007669"/>
    <property type="project" value="UniProtKB-SubCell"/>
</dbReference>
<dbReference type="PANTHER" id="PTHR12225">
    <property type="entry name" value="ADHESION REGULATING MOLECULE 1 110 KDA CELL MEMBRANE GLYCOPROTEIN"/>
    <property type="match status" value="1"/>
</dbReference>
<evidence type="ECO:0000313" key="10">
    <source>
        <dbReference type="EMBL" id="KAH8387714.1"/>
    </source>
</evidence>
<sequence length="125" mass="14794">MIQGPHMVEPDTRKGLIFLYRDADSDLHFCWKDRRRNVIEIDIIVSPNTLEFNRVDSCKTGRIYVLKFRRSPNRLFFWMQYPKYELDDDICSKVNELLLSNSNSDDEYTSSIHSMNTANIRPSDL</sequence>
<keyword evidence="11" id="KW-1185">Reference proteome</keyword>
<dbReference type="InterPro" id="IPR006773">
    <property type="entry name" value="Rpn13/ADRM1"/>
</dbReference>
<dbReference type="Proteomes" id="UP001200034">
    <property type="component" value="Unassembled WGS sequence"/>
</dbReference>
<dbReference type="AlphaFoldDB" id="A0AAD4KBT0"/>
<dbReference type="FunFam" id="2.30.29.70:FF:000001">
    <property type="entry name" value="Proteasomal ubiquitin receptor ADRM1"/>
    <property type="match status" value="1"/>
</dbReference>
<evidence type="ECO:0000256" key="2">
    <source>
        <dbReference type="ARBA" id="ARBA00004496"/>
    </source>
</evidence>
<keyword evidence="6" id="KW-0539">Nucleus</keyword>
<keyword evidence="5" id="KW-0647">Proteasome</keyword>
<dbReference type="PROSITE" id="PS51917">
    <property type="entry name" value="PRU"/>
    <property type="match status" value="1"/>
</dbReference>
<evidence type="ECO:0000256" key="7">
    <source>
        <dbReference type="ARBA" id="ARBA00054744"/>
    </source>
</evidence>
<dbReference type="InterPro" id="IPR038633">
    <property type="entry name" value="Rpn13/ADRM1_Pru_sf"/>
</dbReference>
<name>A0AAD4KBT0_9MUSC</name>
<comment type="similarity">
    <text evidence="3">Belongs to the ADRM1 family.</text>
</comment>
<reference evidence="10" key="1">
    <citation type="journal article" date="2021" name="Mol. Ecol. Resour.">
        <title>Phylogenomic analyses of the genus Drosophila reveals genomic signals of climate adaptation.</title>
        <authorList>
            <person name="Li F."/>
            <person name="Rane R.V."/>
            <person name="Luria V."/>
            <person name="Xiong Z."/>
            <person name="Chen J."/>
            <person name="Li Z."/>
            <person name="Catullo R.A."/>
            <person name="Griffin P.C."/>
            <person name="Schiffer M."/>
            <person name="Pearce S."/>
            <person name="Lee S.F."/>
            <person name="McElroy K."/>
            <person name="Stocker A."/>
            <person name="Shirriffs J."/>
            <person name="Cockerell F."/>
            <person name="Coppin C."/>
            <person name="Sgro C.M."/>
            <person name="Karger A."/>
            <person name="Cain J.W."/>
            <person name="Weber J.A."/>
            <person name="Santpere G."/>
            <person name="Kirschner M.W."/>
            <person name="Hoffmann A.A."/>
            <person name="Oakeshott J.G."/>
            <person name="Zhang G."/>
        </authorList>
    </citation>
    <scope>NUCLEOTIDE SEQUENCE</scope>
    <source>
        <strain evidence="10">BGI-SZ-2011g</strain>
    </source>
</reference>
<dbReference type="EMBL" id="JAJJHW010000095">
    <property type="protein sequence ID" value="KAH8387714.1"/>
    <property type="molecule type" value="Genomic_DNA"/>
</dbReference>
<comment type="function">
    <text evidence="7">May function as a proteasomal ubiquitin receptor. May promote the deubiquitinating activity associated with the 26S proteasome.</text>
</comment>